<keyword evidence="6" id="KW-0769">Symport</keyword>
<keyword evidence="5 11" id="KW-0812">Transmembrane</keyword>
<dbReference type="InterPro" id="IPR020846">
    <property type="entry name" value="MFS_dom"/>
</dbReference>
<evidence type="ECO:0000259" key="12">
    <source>
        <dbReference type="PROSITE" id="PS50850"/>
    </source>
</evidence>
<feature type="transmembrane region" description="Helical" evidence="11">
    <location>
        <begin position="146"/>
        <end position="167"/>
    </location>
</feature>
<dbReference type="GO" id="GO:0015145">
    <property type="term" value="F:monosaccharide transmembrane transporter activity"/>
    <property type="evidence" value="ECO:0007669"/>
    <property type="project" value="InterPro"/>
</dbReference>
<dbReference type="Pfam" id="PF00083">
    <property type="entry name" value="Sugar_tr"/>
    <property type="match status" value="1"/>
</dbReference>
<dbReference type="PANTHER" id="PTHR23500">
    <property type="entry name" value="SOLUTE CARRIER FAMILY 2, FACILITATED GLUCOSE TRANSPORTER"/>
    <property type="match status" value="1"/>
</dbReference>
<evidence type="ECO:0000256" key="10">
    <source>
        <dbReference type="SAM" id="MobiDB-lite"/>
    </source>
</evidence>
<dbReference type="AlphaFoldDB" id="A0AAW1NTM3"/>
<feature type="transmembrane region" description="Helical" evidence="11">
    <location>
        <begin position="335"/>
        <end position="357"/>
    </location>
</feature>
<dbReference type="PANTHER" id="PTHR23500:SF357">
    <property type="entry name" value="IP12678P"/>
    <property type="match status" value="1"/>
</dbReference>
<dbReference type="GO" id="GO:0015293">
    <property type="term" value="F:symporter activity"/>
    <property type="evidence" value="ECO:0007669"/>
    <property type="project" value="UniProtKB-KW"/>
</dbReference>
<dbReference type="PRINTS" id="PR00171">
    <property type="entry name" value="SUGRTRNSPORT"/>
</dbReference>
<dbReference type="NCBIfam" id="TIGR00879">
    <property type="entry name" value="SP"/>
    <property type="match status" value="1"/>
</dbReference>
<dbReference type="Proteomes" id="UP001465755">
    <property type="component" value="Unassembled WGS sequence"/>
</dbReference>
<feature type="transmembrane region" description="Helical" evidence="11">
    <location>
        <begin position="301"/>
        <end position="323"/>
    </location>
</feature>
<dbReference type="CDD" id="cd17361">
    <property type="entry name" value="MFS_STP"/>
    <property type="match status" value="1"/>
</dbReference>
<evidence type="ECO:0000256" key="2">
    <source>
        <dbReference type="ARBA" id="ARBA00010992"/>
    </source>
</evidence>
<dbReference type="EMBL" id="JALJOQ010000143">
    <property type="protein sequence ID" value="KAK9794050.1"/>
    <property type="molecule type" value="Genomic_DNA"/>
</dbReference>
<dbReference type="PROSITE" id="PS50850">
    <property type="entry name" value="MFS"/>
    <property type="match status" value="1"/>
</dbReference>
<feature type="domain" description="Major facilitator superfamily (MFS) profile" evidence="12">
    <location>
        <begin position="1"/>
        <end position="423"/>
    </location>
</feature>
<dbReference type="SUPFAM" id="SSF103473">
    <property type="entry name" value="MFS general substrate transporter"/>
    <property type="match status" value="1"/>
</dbReference>
<dbReference type="GO" id="GO:0016020">
    <property type="term" value="C:membrane"/>
    <property type="evidence" value="ECO:0007669"/>
    <property type="project" value="UniProtKB-SubCell"/>
</dbReference>
<keyword evidence="4" id="KW-0762">Sugar transport</keyword>
<dbReference type="InterPro" id="IPR045262">
    <property type="entry name" value="STP/PLT_plant"/>
</dbReference>
<evidence type="ECO:0000256" key="8">
    <source>
        <dbReference type="ARBA" id="ARBA00023136"/>
    </source>
</evidence>
<evidence type="ECO:0000256" key="6">
    <source>
        <dbReference type="ARBA" id="ARBA00022847"/>
    </source>
</evidence>
<evidence type="ECO:0000313" key="13">
    <source>
        <dbReference type="EMBL" id="KAK9794050.1"/>
    </source>
</evidence>
<keyword evidence="3 9" id="KW-0813">Transport</keyword>
<keyword evidence="7 11" id="KW-1133">Transmembrane helix</keyword>
<dbReference type="InterPro" id="IPR036259">
    <property type="entry name" value="MFS_trans_sf"/>
</dbReference>
<comment type="similarity">
    <text evidence="2 9">Belongs to the major facilitator superfamily. Sugar transporter (TC 2.A.1.1) family.</text>
</comment>
<dbReference type="InterPro" id="IPR005829">
    <property type="entry name" value="Sugar_transporter_CS"/>
</dbReference>
<evidence type="ECO:0000256" key="5">
    <source>
        <dbReference type="ARBA" id="ARBA00022692"/>
    </source>
</evidence>
<feature type="compositionally biased region" description="Polar residues" evidence="10">
    <location>
        <begin position="501"/>
        <end position="523"/>
    </location>
</feature>
<reference evidence="13 14" key="1">
    <citation type="journal article" date="2024" name="Nat. Commun.">
        <title>Phylogenomics reveals the evolutionary origins of lichenization in chlorophyte algae.</title>
        <authorList>
            <person name="Puginier C."/>
            <person name="Libourel C."/>
            <person name="Otte J."/>
            <person name="Skaloud P."/>
            <person name="Haon M."/>
            <person name="Grisel S."/>
            <person name="Petersen M."/>
            <person name="Berrin J.G."/>
            <person name="Delaux P.M."/>
            <person name="Dal Grande F."/>
            <person name="Keller J."/>
        </authorList>
    </citation>
    <scope>NUCLEOTIDE SEQUENCE [LARGE SCALE GENOMIC DNA]</scope>
    <source>
        <strain evidence="13 14">SAG 2036</strain>
    </source>
</reference>
<sequence length="523" mass="56607">MANFLSYFFPTILKDKNDNEKRRAAGEAGAANPYCMFSAIAAAPITKRFGRRMSLRIAGLAYLIGALLVGFALNVAMLIIGRIVLGIGLGFANGAGPIYLSEAALPQHRGACNQTFQLMTTIGILVAGLVNYGTQYMDAPGHVQGYRVSLGLAAVAGLALFIGSFVITDTPNSLLSRGHVQEARDALVRLRGMTEVDEEFDDMRNGIEAARKSTVSPWRLLFCNKRNRGVVTLMIVIPLAQQMTGINTIMFFAAQLFQVLGKGASASLLNVVIIGAVNIAATFVAIFVSDRYGRRPLFLQGSGQMIVSFIVVAIVMGLGFNIATGNIPKPDASAIIAFECLFTSAFAWSWGPLGWLVPSEIHNIETRSLGMAISTAVNLLFSFVIGQTYLTMLCSMMYGTYILFAGLVTLFALFVYFLVPETKGVPQEQMFAVWANHWFWKRRVMTHDELAIYERNGILPADVDSHTLPPAAQGQAETASTFKANDVVDSINGDDFHDARTPNSTVASTDGSSANFSDGTRQV</sequence>
<evidence type="ECO:0000256" key="11">
    <source>
        <dbReference type="SAM" id="Phobius"/>
    </source>
</evidence>
<feature type="region of interest" description="Disordered" evidence="10">
    <location>
        <begin position="498"/>
        <end position="523"/>
    </location>
</feature>
<evidence type="ECO:0000256" key="7">
    <source>
        <dbReference type="ARBA" id="ARBA00022989"/>
    </source>
</evidence>
<protein>
    <recommendedName>
        <fullName evidence="12">Major facilitator superfamily (MFS) profile domain-containing protein</fullName>
    </recommendedName>
</protein>
<feature type="transmembrane region" description="Helical" evidence="11">
    <location>
        <begin position="396"/>
        <end position="419"/>
    </location>
</feature>
<feature type="transmembrane region" description="Helical" evidence="11">
    <location>
        <begin position="369"/>
        <end position="390"/>
    </location>
</feature>
<evidence type="ECO:0000256" key="3">
    <source>
        <dbReference type="ARBA" id="ARBA00022448"/>
    </source>
</evidence>
<dbReference type="InterPro" id="IPR044778">
    <property type="entry name" value="MFS_STP/MST-like_plant"/>
</dbReference>
<name>A0AAW1NTM3_9CHLO</name>
<dbReference type="Gene3D" id="1.20.1250.20">
    <property type="entry name" value="MFS general substrate transporter like domains"/>
    <property type="match status" value="1"/>
</dbReference>
<evidence type="ECO:0000313" key="14">
    <source>
        <dbReference type="Proteomes" id="UP001465755"/>
    </source>
</evidence>
<evidence type="ECO:0000256" key="1">
    <source>
        <dbReference type="ARBA" id="ARBA00004141"/>
    </source>
</evidence>
<proteinExistence type="inferred from homology"/>
<feature type="transmembrane region" description="Helical" evidence="11">
    <location>
        <begin position="229"/>
        <end position="254"/>
    </location>
</feature>
<feature type="transmembrane region" description="Helical" evidence="11">
    <location>
        <begin position="57"/>
        <end position="77"/>
    </location>
</feature>
<comment type="caution">
    <text evidence="13">The sequence shown here is derived from an EMBL/GenBank/DDBJ whole genome shotgun (WGS) entry which is preliminary data.</text>
</comment>
<keyword evidence="8 11" id="KW-0472">Membrane</keyword>
<dbReference type="PROSITE" id="PS00217">
    <property type="entry name" value="SUGAR_TRANSPORT_2"/>
    <property type="match status" value="1"/>
</dbReference>
<feature type="transmembrane region" description="Helical" evidence="11">
    <location>
        <begin position="83"/>
        <end position="104"/>
    </location>
</feature>
<keyword evidence="14" id="KW-1185">Reference proteome</keyword>
<dbReference type="InterPro" id="IPR003663">
    <property type="entry name" value="Sugar/inositol_transpt"/>
</dbReference>
<feature type="transmembrane region" description="Helical" evidence="11">
    <location>
        <begin position="116"/>
        <end position="134"/>
    </location>
</feature>
<dbReference type="InterPro" id="IPR005828">
    <property type="entry name" value="MFS_sugar_transport-like"/>
</dbReference>
<comment type="subcellular location">
    <subcellularLocation>
        <location evidence="1">Membrane</location>
        <topology evidence="1">Multi-pass membrane protein</topology>
    </subcellularLocation>
</comment>
<evidence type="ECO:0000256" key="4">
    <source>
        <dbReference type="ARBA" id="ARBA00022597"/>
    </source>
</evidence>
<dbReference type="PROSITE" id="PS00216">
    <property type="entry name" value="SUGAR_TRANSPORT_1"/>
    <property type="match status" value="1"/>
</dbReference>
<feature type="transmembrane region" description="Helical" evidence="11">
    <location>
        <begin position="266"/>
        <end position="289"/>
    </location>
</feature>
<accession>A0AAW1NTM3</accession>
<evidence type="ECO:0000256" key="9">
    <source>
        <dbReference type="RuleBase" id="RU003346"/>
    </source>
</evidence>
<organism evidence="13 14">
    <name type="scientific">Symbiochloris irregularis</name>
    <dbReference type="NCBI Taxonomy" id="706552"/>
    <lineage>
        <taxon>Eukaryota</taxon>
        <taxon>Viridiplantae</taxon>
        <taxon>Chlorophyta</taxon>
        <taxon>core chlorophytes</taxon>
        <taxon>Trebouxiophyceae</taxon>
        <taxon>Trebouxiales</taxon>
        <taxon>Trebouxiaceae</taxon>
        <taxon>Symbiochloris</taxon>
    </lineage>
</organism>
<gene>
    <name evidence="13" type="ORF">WJX73_008116</name>
</gene>